<evidence type="ECO:0000313" key="15">
    <source>
        <dbReference type="Proteomes" id="UP000245119"/>
    </source>
</evidence>
<accession>A0A2T7PGQ9</accession>
<dbReference type="EMBL" id="PZQS01000004">
    <property type="protein sequence ID" value="PVD32613.1"/>
    <property type="molecule type" value="Genomic_DNA"/>
</dbReference>
<dbReference type="AlphaFoldDB" id="A0A2T7PGQ9"/>
<comment type="similarity">
    <text evidence="2">Belongs to the krueppel C2H2-type zinc-finger protein family.</text>
</comment>
<evidence type="ECO:0000313" key="14">
    <source>
        <dbReference type="EMBL" id="PVD32613.1"/>
    </source>
</evidence>
<evidence type="ECO:0000256" key="10">
    <source>
        <dbReference type="ARBA" id="ARBA00023242"/>
    </source>
</evidence>
<keyword evidence="7" id="KW-0805">Transcription regulation</keyword>
<proteinExistence type="inferred from homology"/>
<dbReference type="InterPro" id="IPR050331">
    <property type="entry name" value="Zinc_finger"/>
</dbReference>
<dbReference type="PANTHER" id="PTHR16515:SF2">
    <property type="entry name" value="PR DOMAIN ZINC FINGER PROTEIN 4"/>
    <property type="match status" value="1"/>
</dbReference>
<dbReference type="FunFam" id="3.30.160.60:FF:000075">
    <property type="entry name" value="Putative zinc finger protein 536"/>
    <property type="match status" value="1"/>
</dbReference>
<dbReference type="FunFam" id="3.30.160.60:FF:000624">
    <property type="entry name" value="zinc finger protein 697"/>
    <property type="match status" value="1"/>
</dbReference>
<evidence type="ECO:0000256" key="2">
    <source>
        <dbReference type="ARBA" id="ARBA00006991"/>
    </source>
</evidence>
<feature type="compositionally biased region" description="Gly residues" evidence="12">
    <location>
        <begin position="542"/>
        <end position="551"/>
    </location>
</feature>
<dbReference type="GO" id="GO:0003677">
    <property type="term" value="F:DNA binding"/>
    <property type="evidence" value="ECO:0007669"/>
    <property type="project" value="UniProtKB-KW"/>
</dbReference>
<gene>
    <name evidence="14" type="ORF">C0Q70_08055</name>
</gene>
<reference evidence="14 15" key="1">
    <citation type="submission" date="2018-04" db="EMBL/GenBank/DDBJ databases">
        <title>The genome of golden apple snail Pomacea canaliculata provides insight into stress tolerance and invasive adaptation.</title>
        <authorList>
            <person name="Liu C."/>
            <person name="Liu B."/>
            <person name="Ren Y."/>
            <person name="Zhang Y."/>
            <person name="Wang H."/>
            <person name="Li S."/>
            <person name="Jiang F."/>
            <person name="Yin L."/>
            <person name="Zhang G."/>
            <person name="Qian W."/>
            <person name="Fan W."/>
        </authorList>
    </citation>
    <scope>NUCLEOTIDE SEQUENCE [LARGE SCALE GENOMIC DNA]</scope>
    <source>
        <strain evidence="14">SZHN2017</strain>
        <tissue evidence="14">Muscle</tissue>
    </source>
</reference>
<dbReference type="SMART" id="SM00355">
    <property type="entry name" value="ZnF_C2H2"/>
    <property type="match status" value="5"/>
</dbReference>
<evidence type="ECO:0000256" key="4">
    <source>
        <dbReference type="ARBA" id="ARBA00022737"/>
    </source>
</evidence>
<feature type="region of interest" description="Disordered" evidence="12">
    <location>
        <begin position="526"/>
        <end position="560"/>
    </location>
</feature>
<evidence type="ECO:0000256" key="9">
    <source>
        <dbReference type="ARBA" id="ARBA00023163"/>
    </source>
</evidence>
<dbReference type="Gene3D" id="3.30.160.60">
    <property type="entry name" value="Classic Zinc Finger"/>
    <property type="match status" value="4"/>
</dbReference>
<sequence length="786" mass="85417">MPSKIPGAKTLRKLEMGFTNFKFFLSMDEILKNGKSLPNSRLFLQAEAVQTIETGYDLSVSEGFAAVYVRHIFVETYECNVTFGNRDEGPLPPAIMDQLAAAAAASYVTQPGPPPGQQQQQQQQPQHQPPPRAPNLVDTAVQTDVTTVVQSKQEMARAQIAAANRLLASTSSITFNSCEYCGRVFAKKEYLRRHVRIHTGERPYRCVVCQLSFRRSHHLRRHELMHTDVKPFGCHLCDKAFKQKQHLDRHLTSHSGEKPFACHLCEKAFTRKQHLDRHVKMHTGELERTYKCHVCEKMFFRSHHRDKHLKSHGIAALETKNRNLNFLPLNIDLTKPGAVEALSATSPHSGTSDSSDSDDEKQPTPDKQNSQVTKLEGCRKRKTHSPVRLALGEKKSRSSKNDTASNTTTSTNTGDANGQNSALANQRSTFDYGGMRNDIVFPRNEAVSAMAMRDNTGGNNGNNGGNNGGMNQQTGSSTDGGMQTPHHLGSGNQGIDMQQQSQQQHFAMGAAMNCLSAAQLQQMMAGQRTDIKVDPSSQQQEAGGGGGGNGGKSSQPLVVPTSHFSSASKMAEIQQPKYTSAAAAIAGRQLQQAGVGMGVGVMEQPVHFKSVVGAQGAATPHQTWPPALNWPPRLSLLPDGSLQSVPALTTYGTVNMADLNQVSGAAMYSAQKAMEMRMAAGLHRSPSLGGDAWVPVSVGSDRNGQRGGPSAVCVKTLTTVGRSAWWGVITVFSIIDFNLLKTLLQEMSHWGKNGELLTDCCVSGPKACLLQSFAEENLFCLCNSSQ</sequence>
<comment type="subcellular location">
    <subcellularLocation>
        <location evidence="1">Nucleus</location>
    </subcellularLocation>
</comment>
<evidence type="ECO:0000256" key="11">
    <source>
        <dbReference type="PROSITE-ProRule" id="PRU00042"/>
    </source>
</evidence>
<evidence type="ECO:0000256" key="8">
    <source>
        <dbReference type="ARBA" id="ARBA00023125"/>
    </source>
</evidence>
<dbReference type="SUPFAM" id="SSF57667">
    <property type="entry name" value="beta-beta-alpha zinc fingers"/>
    <property type="match status" value="3"/>
</dbReference>
<dbReference type="InterPro" id="IPR036236">
    <property type="entry name" value="Znf_C2H2_sf"/>
</dbReference>
<evidence type="ECO:0000256" key="5">
    <source>
        <dbReference type="ARBA" id="ARBA00022771"/>
    </source>
</evidence>
<dbReference type="InterPro" id="IPR013087">
    <property type="entry name" value="Znf_C2H2_type"/>
</dbReference>
<dbReference type="FunFam" id="3.30.160.60:FF:000965">
    <property type="entry name" value="Neurotrophin receptor-interacting factor homolog"/>
    <property type="match status" value="1"/>
</dbReference>
<keyword evidence="6" id="KW-0862">Zinc</keyword>
<keyword evidence="9" id="KW-0804">Transcription</keyword>
<dbReference type="Proteomes" id="UP000245119">
    <property type="component" value="Linkage Group LG4"/>
</dbReference>
<keyword evidence="10" id="KW-0539">Nucleus</keyword>
<dbReference type="GO" id="GO:0010468">
    <property type="term" value="P:regulation of gene expression"/>
    <property type="evidence" value="ECO:0007669"/>
    <property type="project" value="TreeGrafter"/>
</dbReference>
<evidence type="ECO:0000256" key="6">
    <source>
        <dbReference type="ARBA" id="ARBA00022833"/>
    </source>
</evidence>
<feature type="compositionally biased region" description="Gly residues" evidence="12">
    <location>
        <begin position="458"/>
        <end position="468"/>
    </location>
</feature>
<feature type="region of interest" description="Disordered" evidence="12">
    <location>
        <begin position="106"/>
        <end position="136"/>
    </location>
</feature>
<name>A0A2T7PGQ9_POMCA</name>
<keyword evidence="4" id="KW-0677">Repeat</keyword>
<feature type="domain" description="C2H2-type" evidence="13">
    <location>
        <begin position="232"/>
        <end position="259"/>
    </location>
</feature>
<dbReference type="PROSITE" id="PS00028">
    <property type="entry name" value="ZINC_FINGER_C2H2_1"/>
    <property type="match status" value="5"/>
</dbReference>
<dbReference type="GO" id="GO:0005634">
    <property type="term" value="C:nucleus"/>
    <property type="evidence" value="ECO:0007669"/>
    <property type="project" value="UniProtKB-SubCell"/>
</dbReference>
<feature type="region of interest" description="Disordered" evidence="12">
    <location>
        <begin position="342"/>
        <end position="421"/>
    </location>
</feature>
<dbReference type="PANTHER" id="PTHR16515">
    <property type="entry name" value="PR DOMAIN ZINC FINGER PROTEIN"/>
    <property type="match status" value="1"/>
</dbReference>
<comment type="caution">
    <text evidence="14">The sequence shown here is derived from an EMBL/GenBank/DDBJ whole genome shotgun (WGS) entry which is preliminary data.</text>
</comment>
<feature type="domain" description="C2H2-type" evidence="13">
    <location>
        <begin position="204"/>
        <end position="231"/>
    </location>
</feature>
<protein>
    <recommendedName>
        <fullName evidence="13">C2H2-type domain-containing protein</fullName>
    </recommendedName>
</protein>
<evidence type="ECO:0000256" key="7">
    <source>
        <dbReference type="ARBA" id="ARBA00023015"/>
    </source>
</evidence>
<feature type="compositionally biased region" description="Low complexity" evidence="12">
    <location>
        <begin position="117"/>
        <end position="126"/>
    </location>
</feature>
<evidence type="ECO:0000256" key="3">
    <source>
        <dbReference type="ARBA" id="ARBA00022723"/>
    </source>
</evidence>
<dbReference type="PROSITE" id="PS50157">
    <property type="entry name" value="ZINC_FINGER_C2H2_2"/>
    <property type="match status" value="5"/>
</dbReference>
<organism evidence="14 15">
    <name type="scientific">Pomacea canaliculata</name>
    <name type="common">Golden apple snail</name>
    <dbReference type="NCBI Taxonomy" id="400727"/>
    <lineage>
        <taxon>Eukaryota</taxon>
        <taxon>Metazoa</taxon>
        <taxon>Spiralia</taxon>
        <taxon>Lophotrochozoa</taxon>
        <taxon>Mollusca</taxon>
        <taxon>Gastropoda</taxon>
        <taxon>Caenogastropoda</taxon>
        <taxon>Architaenioglossa</taxon>
        <taxon>Ampullarioidea</taxon>
        <taxon>Ampullariidae</taxon>
        <taxon>Pomacea</taxon>
    </lineage>
</organism>
<evidence type="ECO:0000256" key="1">
    <source>
        <dbReference type="ARBA" id="ARBA00004123"/>
    </source>
</evidence>
<evidence type="ECO:0000256" key="12">
    <source>
        <dbReference type="SAM" id="MobiDB-lite"/>
    </source>
</evidence>
<keyword evidence="3" id="KW-0479">Metal-binding</keyword>
<feature type="region of interest" description="Disordered" evidence="12">
    <location>
        <begin position="452"/>
        <end position="501"/>
    </location>
</feature>
<evidence type="ECO:0000259" key="13">
    <source>
        <dbReference type="PROSITE" id="PS50157"/>
    </source>
</evidence>
<keyword evidence="8" id="KW-0238">DNA-binding</keyword>
<feature type="compositionally biased region" description="Low complexity" evidence="12">
    <location>
        <begin position="401"/>
        <end position="418"/>
    </location>
</feature>
<keyword evidence="15" id="KW-1185">Reference proteome</keyword>
<keyword evidence="5 11" id="KW-0863">Zinc-finger</keyword>
<feature type="domain" description="C2H2-type" evidence="13">
    <location>
        <begin position="290"/>
        <end position="312"/>
    </location>
</feature>
<dbReference type="OrthoDB" id="6365676at2759"/>
<dbReference type="FunFam" id="3.30.160.60:FF:001156">
    <property type="entry name" value="Zinc finger protein 407"/>
    <property type="match status" value="1"/>
</dbReference>
<dbReference type="GO" id="GO:0008270">
    <property type="term" value="F:zinc ion binding"/>
    <property type="evidence" value="ECO:0007669"/>
    <property type="project" value="UniProtKB-KW"/>
</dbReference>
<feature type="domain" description="C2H2-type" evidence="13">
    <location>
        <begin position="176"/>
        <end position="203"/>
    </location>
</feature>
<feature type="domain" description="C2H2-type" evidence="13">
    <location>
        <begin position="260"/>
        <end position="287"/>
    </location>
</feature>
<feature type="compositionally biased region" description="Basic and acidic residues" evidence="12">
    <location>
        <begin position="391"/>
        <end position="400"/>
    </location>
</feature>
<dbReference type="Pfam" id="PF00096">
    <property type="entry name" value="zf-C2H2"/>
    <property type="match status" value="4"/>
</dbReference>